<feature type="region of interest" description="Disordered" evidence="1">
    <location>
        <begin position="342"/>
        <end position="363"/>
    </location>
</feature>
<feature type="compositionally biased region" description="Low complexity" evidence="1">
    <location>
        <begin position="81"/>
        <end position="94"/>
    </location>
</feature>
<feature type="compositionally biased region" description="Basic and acidic residues" evidence="1">
    <location>
        <begin position="934"/>
        <end position="948"/>
    </location>
</feature>
<keyword evidence="4" id="KW-1185">Reference proteome</keyword>
<dbReference type="InterPro" id="IPR046906">
    <property type="entry name" value="Mab-21_HhH/H2TH-like"/>
</dbReference>
<dbReference type="Pfam" id="PF20266">
    <property type="entry name" value="Mab-21_C"/>
    <property type="match status" value="1"/>
</dbReference>
<gene>
    <name evidence="3" type="ORF">ACJMK2_025358</name>
</gene>
<feature type="domain" description="OTU" evidence="2">
    <location>
        <begin position="1068"/>
        <end position="1207"/>
    </location>
</feature>
<dbReference type="Proteomes" id="UP001634394">
    <property type="component" value="Unassembled WGS sequence"/>
</dbReference>
<evidence type="ECO:0000256" key="1">
    <source>
        <dbReference type="SAM" id="MobiDB-lite"/>
    </source>
</evidence>
<feature type="compositionally biased region" description="Basic and acidic residues" evidence="1">
    <location>
        <begin position="822"/>
        <end position="838"/>
    </location>
</feature>
<evidence type="ECO:0000313" key="3">
    <source>
        <dbReference type="EMBL" id="KAL3885274.1"/>
    </source>
</evidence>
<dbReference type="PANTHER" id="PTHR10656:SF69">
    <property type="entry name" value="MAB-21-LIKE HHH_H2TH-LIKE DOMAIN-CONTAINING PROTEIN"/>
    <property type="match status" value="1"/>
</dbReference>
<dbReference type="EMBL" id="JBJQND010000002">
    <property type="protein sequence ID" value="KAL3885274.1"/>
    <property type="molecule type" value="Genomic_DNA"/>
</dbReference>
<evidence type="ECO:0000259" key="2">
    <source>
        <dbReference type="PROSITE" id="PS50802"/>
    </source>
</evidence>
<feature type="region of interest" description="Disordered" evidence="1">
    <location>
        <begin position="73"/>
        <end position="146"/>
    </location>
</feature>
<feature type="compositionally biased region" description="Acidic residues" evidence="1">
    <location>
        <begin position="108"/>
        <end position="124"/>
    </location>
</feature>
<feature type="compositionally biased region" description="Basic and acidic residues" evidence="1">
    <location>
        <begin position="515"/>
        <end position="537"/>
    </location>
</feature>
<dbReference type="CDD" id="cd22758">
    <property type="entry name" value="OTU_232R-like"/>
    <property type="match status" value="1"/>
</dbReference>
<feature type="compositionally biased region" description="Polar residues" evidence="1">
    <location>
        <begin position="993"/>
        <end position="1002"/>
    </location>
</feature>
<dbReference type="CDD" id="cd19757">
    <property type="entry name" value="Bbox1"/>
    <property type="match status" value="1"/>
</dbReference>
<feature type="compositionally biased region" description="Basic residues" evidence="1">
    <location>
        <begin position="132"/>
        <end position="142"/>
    </location>
</feature>
<feature type="compositionally biased region" description="Basic and acidic residues" evidence="1">
    <location>
        <begin position="734"/>
        <end position="746"/>
    </location>
</feature>
<feature type="compositionally biased region" description="Basic and acidic residues" evidence="1">
    <location>
        <begin position="475"/>
        <end position="498"/>
    </location>
</feature>
<dbReference type="Gene3D" id="1.10.1410.40">
    <property type="match status" value="1"/>
</dbReference>
<feature type="compositionally biased region" description="Acidic residues" evidence="1">
    <location>
        <begin position="797"/>
        <end position="807"/>
    </location>
</feature>
<feature type="region of interest" description="Disordered" evidence="1">
    <location>
        <begin position="915"/>
        <end position="1011"/>
    </location>
</feature>
<feature type="region of interest" description="Disordered" evidence="1">
    <location>
        <begin position="383"/>
        <end position="413"/>
    </location>
</feature>
<feature type="compositionally biased region" description="Basic and acidic residues" evidence="1">
    <location>
        <begin position="756"/>
        <end position="773"/>
    </location>
</feature>
<feature type="region of interest" description="Disordered" evidence="1">
    <location>
        <begin position="470"/>
        <end position="501"/>
    </location>
</feature>
<proteinExistence type="predicted"/>
<dbReference type="InterPro" id="IPR003323">
    <property type="entry name" value="OTU_dom"/>
</dbReference>
<accession>A0ABD3XGA6</accession>
<dbReference type="PROSITE" id="PS50802">
    <property type="entry name" value="OTU"/>
    <property type="match status" value="1"/>
</dbReference>
<feature type="compositionally biased region" description="Polar residues" evidence="1">
    <location>
        <begin position="97"/>
        <end position="106"/>
    </location>
</feature>
<dbReference type="SMART" id="SM01265">
    <property type="entry name" value="Mab-21"/>
    <property type="match status" value="1"/>
</dbReference>
<comment type="caution">
    <text evidence="3">The sequence shown here is derived from an EMBL/GenBank/DDBJ whole genome shotgun (WGS) entry which is preliminary data.</text>
</comment>
<dbReference type="PANTHER" id="PTHR10656">
    <property type="entry name" value="CELL FATE DETERMINING PROTEIN MAB21-RELATED"/>
    <property type="match status" value="1"/>
</dbReference>
<sequence>MFSAAQSQCSACGKAVVSQSVQRCKNCNEGYCEDCFKKRNGLDESKAEKTEGQCIPCKNTILIVKLEIEDKKNSLPSRNTSSQSEQSQSFSAAARKQTVSSGYSQLDSYDEENDDDFYEDDDFDTYSQQMKGKQRTASKKKDRACPIYRDRNGKRVPFALILAGVVSEYDRDPPLTGKSTGLKGSTKLSSGFSVPKNKNAGTKKNAQLVEEKGSKNQFVPDGKSQSLKEGGSSGQSNEILEVSNANMPHTADISTYNEPINKPLADVQRAQIQQREKSGKGHSVNVQDFYHSSSDHQEASGSQHGPPVAMILAGLAGEKFQQEALHSRIKFMGGASQQFSNVSRFQESSTGRDDIVASRQKSQNKNLVLTRSSSLVKDSLTENFGQDSTESGALHGTTMPAATEDTKQSQSSSSCTIADMTKLSLTFKLQGSFAKIPVKRKVSEEDTEDQKRAITGDVVTNSVLSLANSQTTNKTYEKQEKLRTSKQDSETSETKGLESSHVLVERSMVNVNEGMKQDNHKKTKSLEYDKDKAEPKQSVKTSFVATYDNKDTSQIRSVGSVPAKTIESSTTSEESDSDDDVVPYALRMADISREPHRKKKKEKLRSDKPFALQLPTVNKNPPREAYTLFRFLYTSMKQDNEKGTNLSAKSDYREGSDSEYCIFISPRSSGPTLTELDTVENELKSAKGGTNVSSEKTGHKNIINKNMNQASSIKIAIPEPVHKTTQNVLDSGLEESKKSRNSHVEFEQEELMNEDEGTKEKPKSETDASEKPGNDNTLNGNMEVMVLNPANKGPSEAEAEISNDDSEAASTLVNSDASISERNSDKEDSLEENNKSDNETIANSENNPQMVTVTRKEENDSLDENGTVTLLAETINDKLQTPQPDVQFETSSAVGISDEVIPSVMDRFQLTTSLEEDVKQTPKRAKLENSTQDENSKKEEVDDSKSQFHIESVAPSQPSGTMKNSYLLQSSGDKEKEGHSSKNAAKQEVKTLEPNSAKNQQSKTDELFDPSNVCDIDHSEIHHAFKNIGRKTARRSTLCCIGCGRPECQSNVMQSMLLMNQVAKKNGLQVWDVNPDGNCMFTAVVDQLLSQADQRFDALSLRQNAVIWLKNNPCSKDGTHYSSFLDSESWEEYLLRLSQETQWGDHIILRAIAEFLKHTIEVLTPQKSSETFHVTKIEPEFNKPLQDEKSLLLGHVGESHYVSLRPKDPTGIEPMENEKAHVTEELEQIVIDIEKQKDEERENTQHVSPDCREKVQIFEETYIDTWSDCPGIHLSFALKTTFSPATVLQEANSVSSEMVSLESDTQSYYLGNTFHQGKYVKIYVGSVIEGLYSPDLDKPNECGLSYDWGEVTEIFVRQDLQVIQKNDQSEVMNNLYMEEDPAHPGFVRLLSASLSIQQAYGADIPGSSKKYISNNSFKSPKHSSYFPLSVKYKKINTRDIVGIRCLYWPTSAEKWASRKRFEGWPAESIIYDIVNEGCLILPVPNMKSQNPEVVFQISFALAEKKLAQIAVSNEQRYCYIIWKAICNQVFKGKNLLEAIYYKTVFFFACETVPAEHWRNHPGPCIFFMLDELLKCIRERNLPNYFLPRNNLLDATDAEKLKDAEEILRNLRSNILLYVRLLMENTWKQTEILEKVIDNIQTFKIFQSARLTTLELFVPETIELAKESVRSFNYKEGYERLTQAYEDRLAVCTCDDQMPINLFIHGAISNVGITATTWFLLYCDEHFKGQLASSLMQEMSLYDGQELIKIGHILPADISGKYVDSQVPKVIARDVCSFSCQFAKYLNHIGSSNHALQVLYYCIHRHKEQEEKAPQSVLTGEEYKQMNGKEHNDRVNDFSDYNMLDVYTTLHRVYSSRNEIQLLRQHLTDVVQLVEKIGSSSAYHSLSYMLGDLGDKEGKEKAYIKYQELQQVEAEVRKEIEASEKSYKFIVGITVR</sequence>
<dbReference type="Gene3D" id="3.90.70.80">
    <property type="match status" value="1"/>
</dbReference>
<name>A0ABD3XGA6_SINWO</name>
<feature type="compositionally biased region" description="Polar residues" evidence="1">
    <location>
        <begin position="839"/>
        <end position="852"/>
    </location>
</feature>
<reference evidence="3 4" key="1">
    <citation type="submission" date="2024-11" db="EMBL/GenBank/DDBJ databases">
        <title>Chromosome-level genome assembly of the freshwater bivalve Anodonta woodiana.</title>
        <authorList>
            <person name="Chen X."/>
        </authorList>
    </citation>
    <scope>NUCLEOTIDE SEQUENCE [LARGE SCALE GENOMIC DNA]</scope>
    <source>
        <strain evidence="3">MN2024</strain>
        <tissue evidence="3">Gills</tissue>
    </source>
</reference>
<feature type="region of interest" description="Disordered" evidence="1">
    <location>
        <begin position="556"/>
        <end position="581"/>
    </location>
</feature>
<feature type="region of interest" description="Disordered" evidence="1">
    <location>
        <begin position="169"/>
        <end position="236"/>
    </location>
</feature>
<feature type="compositionally biased region" description="Basic and acidic residues" evidence="1">
    <location>
        <begin position="972"/>
        <end position="991"/>
    </location>
</feature>
<organism evidence="3 4">
    <name type="scientific">Sinanodonta woodiana</name>
    <name type="common">Chinese pond mussel</name>
    <name type="synonym">Anodonta woodiana</name>
    <dbReference type="NCBI Taxonomy" id="1069815"/>
    <lineage>
        <taxon>Eukaryota</taxon>
        <taxon>Metazoa</taxon>
        <taxon>Spiralia</taxon>
        <taxon>Lophotrochozoa</taxon>
        <taxon>Mollusca</taxon>
        <taxon>Bivalvia</taxon>
        <taxon>Autobranchia</taxon>
        <taxon>Heteroconchia</taxon>
        <taxon>Palaeoheterodonta</taxon>
        <taxon>Unionida</taxon>
        <taxon>Unionoidea</taxon>
        <taxon>Unionidae</taxon>
        <taxon>Unioninae</taxon>
        <taxon>Sinanodonta</taxon>
    </lineage>
</organism>
<dbReference type="InterPro" id="IPR024810">
    <property type="entry name" value="MAB21L/cGLR"/>
</dbReference>
<feature type="compositionally biased region" description="Polar residues" evidence="1">
    <location>
        <begin position="808"/>
        <end position="821"/>
    </location>
</feature>
<feature type="compositionally biased region" description="Polar residues" evidence="1">
    <location>
        <begin position="177"/>
        <end position="192"/>
    </location>
</feature>
<dbReference type="Pfam" id="PF02338">
    <property type="entry name" value="OTU"/>
    <property type="match status" value="1"/>
</dbReference>
<dbReference type="SUPFAM" id="SSF54001">
    <property type="entry name" value="Cysteine proteinases"/>
    <property type="match status" value="1"/>
</dbReference>
<feature type="region of interest" description="Disordered" evidence="1">
    <location>
        <begin position="731"/>
        <end position="863"/>
    </location>
</feature>
<feature type="region of interest" description="Disordered" evidence="1">
    <location>
        <begin position="513"/>
        <end position="539"/>
    </location>
</feature>
<protein>
    <recommendedName>
        <fullName evidence="2">OTU domain-containing protein</fullName>
    </recommendedName>
</protein>
<feature type="compositionally biased region" description="Polar residues" evidence="1">
    <location>
        <begin position="954"/>
        <end position="971"/>
    </location>
</feature>
<dbReference type="InterPro" id="IPR038765">
    <property type="entry name" value="Papain-like_cys_pep_sf"/>
</dbReference>
<evidence type="ECO:0000313" key="4">
    <source>
        <dbReference type="Proteomes" id="UP001634394"/>
    </source>
</evidence>